<protein>
    <recommendedName>
        <fullName evidence="6">Peroxisomal 2,4-dienoyl-CoA reductase [(3E)-enoyl-CoA-producing]</fullName>
        <ecNumber evidence="5">1.3.1.124</ecNumber>
    </recommendedName>
    <alternativeName>
        <fullName evidence="7">2,4-dienoyl-CoA reductase 2</fullName>
    </alternativeName>
</protein>
<dbReference type="InterPro" id="IPR002347">
    <property type="entry name" value="SDR_fam"/>
</dbReference>
<keyword evidence="12" id="KW-1185">Reference proteome</keyword>
<evidence type="ECO:0000313" key="11">
    <source>
        <dbReference type="EMBL" id="GFS10689.1"/>
    </source>
</evidence>
<evidence type="ECO:0000256" key="8">
    <source>
        <dbReference type="ARBA" id="ARBA00048009"/>
    </source>
</evidence>
<organism evidence="11 12">
    <name type="scientific">Elysia marginata</name>
    <dbReference type="NCBI Taxonomy" id="1093978"/>
    <lineage>
        <taxon>Eukaryota</taxon>
        <taxon>Metazoa</taxon>
        <taxon>Spiralia</taxon>
        <taxon>Lophotrochozoa</taxon>
        <taxon>Mollusca</taxon>
        <taxon>Gastropoda</taxon>
        <taxon>Heterobranchia</taxon>
        <taxon>Euthyneura</taxon>
        <taxon>Panpulmonata</taxon>
        <taxon>Sacoglossa</taxon>
        <taxon>Placobranchoidea</taxon>
        <taxon>Plakobranchidae</taxon>
        <taxon>Elysia</taxon>
    </lineage>
</organism>
<evidence type="ECO:0000256" key="5">
    <source>
        <dbReference type="ARBA" id="ARBA00026117"/>
    </source>
</evidence>
<dbReference type="Gene3D" id="3.40.50.720">
    <property type="entry name" value="NAD(P)-binding Rossmann-like Domain"/>
    <property type="match status" value="1"/>
</dbReference>
<dbReference type="PANTHER" id="PTHR43296">
    <property type="entry name" value="PEROXISOMAL 2,4-DIENOYL-COA REDUCTASE"/>
    <property type="match status" value="1"/>
</dbReference>
<evidence type="ECO:0000256" key="3">
    <source>
        <dbReference type="ARBA" id="ARBA00025787"/>
    </source>
</evidence>
<comment type="caution">
    <text evidence="11">The sequence shown here is derived from an EMBL/GenBank/DDBJ whole genome shotgun (WGS) entry which is preliminary data.</text>
</comment>
<keyword evidence="2" id="KW-0560">Oxidoreductase</keyword>
<dbReference type="SUPFAM" id="SSF51735">
    <property type="entry name" value="NAD(P)-binding Rossmann-fold domains"/>
    <property type="match status" value="1"/>
</dbReference>
<accession>A0AAV4IES5</accession>
<evidence type="ECO:0000256" key="9">
    <source>
        <dbReference type="ARBA" id="ARBA00048340"/>
    </source>
</evidence>
<name>A0AAV4IES5_9GAST</name>
<dbReference type="CDD" id="cd05369">
    <property type="entry name" value="TER_DECR_SDR_a"/>
    <property type="match status" value="1"/>
</dbReference>
<dbReference type="GO" id="GO:0005777">
    <property type="term" value="C:peroxisome"/>
    <property type="evidence" value="ECO:0007669"/>
    <property type="project" value="TreeGrafter"/>
</dbReference>
<keyword evidence="1" id="KW-0521">NADP</keyword>
<evidence type="ECO:0000256" key="1">
    <source>
        <dbReference type="ARBA" id="ARBA00022857"/>
    </source>
</evidence>
<comment type="similarity">
    <text evidence="3">Belongs to the short-chain dehydrogenases/reductases (SDR) family. 2,4-dienoyl-CoA reductase subfamily.</text>
</comment>
<comment type="catalytic activity">
    <reaction evidence="9">
        <text>a (2E,4Z)-dienoyl-CoA + NADPH + H(+) = a 4,5-saturated-(3E)-enoyl-CoA + NADP(+)</text>
        <dbReference type="Rhea" id="RHEA:61892"/>
        <dbReference type="ChEBI" id="CHEBI:15378"/>
        <dbReference type="ChEBI" id="CHEBI:57783"/>
        <dbReference type="ChEBI" id="CHEBI:58349"/>
        <dbReference type="ChEBI" id="CHEBI:85099"/>
        <dbReference type="ChEBI" id="CHEBI:85493"/>
        <dbReference type="EC" id="1.3.1.124"/>
    </reaction>
</comment>
<proteinExistence type="inferred from homology"/>
<dbReference type="Proteomes" id="UP000762676">
    <property type="component" value="Unassembled WGS sequence"/>
</dbReference>
<dbReference type="GO" id="GO:0008670">
    <property type="term" value="F:2,4-dienoyl-CoA reductase (NADPH) activity"/>
    <property type="evidence" value="ECO:0007669"/>
    <property type="project" value="InterPro"/>
</dbReference>
<evidence type="ECO:0000256" key="4">
    <source>
        <dbReference type="ARBA" id="ARBA00025939"/>
    </source>
</evidence>
<comment type="catalytic activity">
    <reaction evidence="8">
        <text>a (2E,4E)-dienoyl-CoA + NADPH + H(+) = a 4,5-saturated-(3E)-enoyl-CoA + NADP(+)</text>
        <dbReference type="Rhea" id="RHEA:45912"/>
        <dbReference type="ChEBI" id="CHEBI:15378"/>
        <dbReference type="ChEBI" id="CHEBI:57783"/>
        <dbReference type="ChEBI" id="CHEBI:58349"/>
        <dbReference type="ChEBI" id="CHEBI:85101"/>
        <dbReference type="ChEBI" id="CHEBI:85493"/>
        <dbReference type="EC" id="1.3.1.124"/>
    </reaction>
</comment>
<evidence type="ECO:0000256" key="10">
    <source>
        <dbReference type="ARBA" id="ARBA00048631"/>
    </source>
</evidence>
<comment type="subunit">
    <text evidence="4">Monomer, dimer and oligomer.</text>
</comment>
<comment type="catalytic activity">
    <reaction evidence="10">
        <text>(2E,4Z,7Z,10Z,13Z,16Z,19Z)-docosaheptaenoyl-CoA + NADPH + H(+) = (3E,7Z,10Z,13Z,16Z,19Z)-docosahexaenoyl-CoA + NADP(+)</text>
        <dbReference type="Rhea" id="RHEA:44920"/>
        <dbReference type="ChEBI" id="CHEBI:15378"/>
        <dbReference type="ChEBI" id="CHEBI:57783"/>
        <dbReference type="ChEBI" id="CHEBI:58349"/>
        <dbReference type="ChEBI" id="CHEBI:77559"/>
        <dbReference type="ChEBI" id="CHEBI:84791"/>
    </reaction>
</comment>
<evidence type="ECO:0000256" key="2">
    <source>
        <dbReference type="ARBA" id="ARBA00023002"/>
    </source>
</evidence>
<dbReference type="GO" id="GO:0009062">
    <property type="term" value="P:fatty acid catabolic process"/>
    <property type="evidence" value="ECO:0007669"/>
    <property type="project" value="InterPro"/>
</dbReference>
<dbReference type="AlphaFoldDB" id="A0AAV4IES5"/>
<evidence type="ECO:0000256" key="7">
    <source>
        <dbReference type="ARBA" id="ARBA00030890"/>
    </source>
</evidence>
<reference evidence="11 12" key="1">
    <citation type="journal article" date="2021" name="Elife">
        <title>Chloroplast acquisition without the gene transfer in kleptoplastic sea slugs, Plakobranchus ocellatus.</title>
        <authorList>
            <person name="Maeda T."/>
            <person name="Takahashi S."/>
            <person name="Yoshida T."/>
            <person name="Shimamura S."/>
            <person name="Takaki Y."/>
            <person name="Nagai Y."/>
            <person name="Toyoda A."/>
            <person name="Suzuki Y."/>
            <person name="Arimoto A."/>
            <person name="Ishii H."/>
            <person name="Satoh N."/>
            <person name="Nishiyama T."/>
            <person name="Hasebe M."/>
            <person name="Maruyama T."/>
            <person name="Minagawa J."/>
            <person name="Obokata J."/>
            <person name="Shigenobu S."/>
        </authorList>
    </citation>
    <scope>NUCLEOTIDE SEQUENCE [LARGE SCALE GENOMIC DNA]</scope>
</reference>
<evidence type="ECO:0000256" key="6">
    <source>
        <dbReference type="ARBA" id="ARBA00026221"/>
    </source>
</evidence>
<gene>
    <name evidence="11" type="ORF">ElyMa_001329600</name>
</gene>
<dbReference type="PRINTS" id="PR00081">
    <property type="entry name" value="GDHRDH"/>
</dbReference>
<dbReference type="EC" id="1.3.1.124" evidence="5"/>
<dbReference type="EMBL" id="BMAT01002632">
    <property type="protein sequence ID" value="GFS10689.1"/>
    <property type="molecule type" value="Genomic_DNA"/>
</dbReference>
<sequence>MTRGHKIRQYLPQLSFKLVSSPGSLRDLKHNNKLVSYSQVLAPFTSTTSAAIMASELVVETCIENYKHSFREDLLSGKVAFITGGGSGICFTIAEILMRHGCRTAIVGRKMERLQRSSETLTGATGVKCLPVQADVRKPQEVLAGFDKCLQEFGRADIIINGAAGNFLCALEDLSFNGFKTVIEIDTLGTYNVSKVAFDKYLKDHGGVIINISATLHHRGTILQTHLGVAKAGIETLAKHQAVEWGPKGVRVVNVAPGPVESTEGLRRLGAGMSNEDIGDIMPVGRVGTRQEMGEICLFLASDMAGQITGSTVIADGGAWMVSGHEKQRMSMYRQFKSKM</sequence>
<evidence type="ECO:0000313" key="12">
    <source>
        <dbReference type="Proteomes" id="UP000762676"/>
    </source>
</evidence>
<dbReference type="InterPro" id="IPR036291">
    <property type="entry name" value="NAD(P)-bd_dom_sf"/>
</dbReference>
<dbReference type="PANTHER" id="PTHR43296:SF2">
    <property type="entry name" value="PEROXISOMAL 2,4-DIENOYL-COA REDUCTASE [(3E)-ENOYL-COA-PRODUCING]"/>
    <property type="match status" value="1"/>
</dbReference>
<dbReference type="Pfam" id="PF13561">
    <property type="entry name" value="adh_short_C2"/>
    <property type="match status" value="1"/>
</dbReference>
<dbReference type="InterPro" id="IPR045017">
    <property type="entry name" value="DECR2-like"/>
</dbReference>